<reference evidence="1" key="1">
    <citation type="submission" date="2016-06" db="UniProtKB">
        <authorList>
            <consortium name="WormBaseParasite"/>
        </authorList>
    </citation>
    <scope>IDENTIFICATION</scope>
</reference>
<organism evidence="1">
    <name type="scientific">Schistosoma curassoni</name>
    <dbReference type="NCBI Taxonomy" id="6186"/>
    <lineage>
        <taxon>Eukaryota</taxon>
        <taxon>Metazoa</taxon>
        <taxon>Spiralia</taxon>
        <taxon>Lophotrochozoa</taxon>
        <taxon>Platyhelminthes</taxon>
        <taxon>Trematoda</taxon>
        <taxon>Digenea</taxon>
        <taxon>Strigeidida</taxon>
        <taxon>Schistosomatoidea</taxon>
        <taxon>Schistosomatidae</taxon>
        <taxon>Schistosoma</taxon>
    </lineage>
</organism>
<dbReference type="AlphaFoldDB" id="A0A183JQI6"/>
<dbReference type="WBParaSite" id="SCUD_0000497501-mRNA-1">
    <property type="protein sequence ID" value="SCUD_0000497501-mRNA-1"/>
    <property type="gene ID" value="SCUD_0000497501"/>
</dbReference>
<name>A0A183JQI6_9TREM</name>
<accession>A0A183JQI6</accession>
<sequence length="167" mass="18575">LLFQRQQRFKKNQLEFLDKLHTRLLNHPCFGDVTGVNELISELRTELENDCRMYECVNKNLYESLTISNLSEAVAVIHDPPSGPETSISETCPVASSNPIVPETQCTNTDLSNSQKGDVLLNAHEMGAVPAHEETENESRSIMKTAASNGAHHSTTKFLINLLIEVL</sequence>
<evidence type="ECO:0000313" key="1">
    <source>
        <dbReference type="WBParaSite" id="SCUD_0000497501-mRNA-1"/>
    </source>
</evidence>
<proteinExistence type="predicted"/>
<protein>
    <submittedName>
        <fullName evidence="1">PX domain-containing protein</fullName>
    </submittedName>
</protein>